<organism evidence="1 2">
    <name type="scientific">Ignelater luminosus</name>
    <name type="common">Cucubano</name>
    <name type="synonym">Pyrophorus luminosus</name>
    <dbReference type="NCBI Taxonomy" id="2038154"/>
    <lineage>
        <taxon>Eukaryota</taxon>
        <taxon>Metazoa</taxon>
        <taxon>Ecdysozoa</taxon>
        <taxon>Arthropoda</taxon>
        <taxon>Hexapoda</taxon>
        <taxon>Insecta</taxon>
        <taxon>Pterygota</taxon>
        <taxon>Neoptera</taxon>
        <taxon>Endopterygota</taxon>
        <taxon>Coleoptera</taxon>
        <taxon>Polyphaga</taxon>
        <taxon>Elateriformia</taxon>
        <taxon>Elateroidea</taxon>
        <taxon>Elateridae</taxon>
        <taxon>Agrypninae</taxon>
        <taxon>Pyrophorini</taxon>
        <taxon>Ignelater</taxon>
    </lineage>
</organism>
<keyword evidence="2" id="KW-1185">Reference proteome</keyword>
<dbReference type="AlphaFoldDB" id="A0A8K0CUM0"/>
<reference evidence="1" key="1">
    <citation type="submission" date="2019-08" db="EMBL/GenBank/DDBJ databases">
        <title>The genome of the North American firefly Photinus pyralis.</title>
        <authorList>
            <consortium name="Photinus pyralis genome working group"/>
            <person name="Fallon T.R."/>
            <person name="Sander Lower S.E."/>
            <person name="Weng J.-K."/>
        </authorList>
    </citation>
    <scope>NUCLEOTIDE SEQUENCE</scope>
    <source>
        <strain evidence="1">TRF0915ILg1</strain>
        <tissue evidence="1">Whole body</tissue>
    </source>
</reference>
<dbReference type="SMART" id="SM00708">
    <property type="entry name" value="PhBP"/>
    <property type="match status" value="1"/>
</dbReference>
<dbReference type="InterPro" id="IPR006170">
    <property type="entry name" value="PBP/GOBP"/>
</dbReference>
<dbReference type="EMBL" id="VTPC01007558">
    <property type="protein sequence ID" value="KAF2893904.1"/>
    <property type="molecule type" value="Genomic_DNA"/>
</dbReference>
<comment type="caution">
    <text evidence="1">The sequence shown here is derived from an EMBL/GenBank/DDBJ whole genome shotgun (WGS) entry which is preliminary data.</text>
</comment>
<dbReference type="InterPro" id="IPR036728">
    <property type="entry name" value="PBP_GOBP_sf"/>
</dbReference>
<name>A0A8K0CUM0_IGNLU</name>
<gene>
    <name evidence="1" type="ORF">ILUMI_12270</name>
</gene>
<dbReference type="Gene3D" id="1.10.238.20">
    <property type="entry name" value="Pheromone/general odorant binding protein domain"/>
    <property type="match status" value="1"/>
</dbReference>
<dbReference type="CDD" id="cd23992">
    <property type="entry name" value="PBP_GOBP"/>
    <property type="match status" value="1"/>
</dbReference>
<dbReference type="Pfam" id="PF01395">
    <property type="entry name" value="PBP_GOBP"/>
    <property type="match status" value="1"/>
</dbReference>
<accession>A0A8K0CUM0</accession>
<dbReference type="SUPFAM" id="SSF47565">
    <property type="entry name" value="Insect pheromone/odorant-binding proteins"/>
    <property type="match status" value="1"/>
</dbReference>
<proteinExistence type="predicted"/>
<dbReference type="Proteomes" id="UP000801492">
    <property type="component" value="Unassembled WGS sequence"/>
</dbReference>
<protein>
    <submittedName>
        <fullName evidence="1">Uncharacterized protein</fullName>
    </submittedName>
</protein>
<sequence>MTDVRNAWYGPLAPIKTQCFCQSHSDPQLSVDFYKYGTLSNDPCFKCQLKCYGLTLGIMTPSGQIDAQAWSNLLPYVTPQIAQNCSNSIASEPDLCEKAYLLVKCSYDALAQQYSP</sequence>
<evidence type="ECO:0000313" key="1">
    <source>
        <dbReference type="EMBL" id="KAF2893904.1"/>
    </source>
</evidence>
<evidence type="ECO:0000313" key="2">
    <source>
        <dbReference type="Proteomes" id="UP000801492"/>
    </source>
</evidence>
<dbReference type="GO" id="GO:0005549">
    <property type="term" value="F:odorant binding"/>
    <property type="evidence" value="ECO:0007669"/>
    <property type="project" value="InterPro"/>
</dbReference>
<dbReference type="OrthoDB" id="8194670at2759"/>